<protein>
    <submittedName>
        <fullName evidence="1">Uncharacterized protein</fullName>
    </submittedName>
</protein>
<feature type="non-terminal residue" evidence="1">
    <location>
        <position position="1"/>
    </location>
</feature>
<sequence>GDQPLHTKPRAMCTTPPPQQTLGCQITESVDTVFLGLGSFYRLNQVPISSRL</sequence>
<comment type="caution">
    <text evidence="1">The sequence shown here is derived from an EMBL/GenBank/DDBJ whole genome shotgun (WGS) entry which is preliminary data.</text>
</comment>
<name>A0AAV7V7B0_PLEWA</name>
<dbReference type="AlphaFoldDB" id="A0AAV7V7B0"/>
<evidence type="ECO:0000313" key="1">
    <source>
        <dbReference type="EMBL" id="KAJ1196707.1"/>
    </source>
</evidence>
<evidence type="ECO:0000313" key="2">
    <source>
        <dbReference type="Proteomes" id="UP001066276"/>
    </source>
</evidence>
<proteinExistence type="predicted"/>
<reference evidence="1" key="1">
    <citation type="journal article" date="2022" name="bioRxiv">
        <title>Sequencing and chromosome-scale assembly of the giantPleurodeles waltlgenome.</title>
        <authorList>
            <person name="Brown T."/>
            <person name="Elewa A."/>
            <person name="Iarovenko S."/>
            <person name="Subramanian E."/>
            <person name="Araus A.J."/>
            <person name="Petzold A."/>
            <person name="Susuki M."/>
            <person name="Suzuki K.-i.T."/>
            <person name="Hayashi T."/>
            <person name="Toyoda A."/>
            <person name="Oliveira C."/>
            <person name="Osipova E."/>
            <person name="Leigh N.D."/>
            <person name="Simon A."/>
            <person name="Yun M.H."/>
        </authorList>
    </citation>
    <scope>NUCLEOTIDE SEQUENCE</scope>
    <source>
        <strain evidence="1">20211129_DDA</strain>
        <tissue evidence="1">Liver</tissue>
    </source>
</reference>
<gene>
    <name evidence="1" type="ORF">NDU88_000572</name>
</gene>
<dbReference type="Proteomes" id="UP001066276">
    <property type="component" value="Chromosome 2_1"/>
</dbReference>
<accession>A0AAV7V7B0</accession>
<feature type="non-terminal residue" evidence="1">
    <location>
        <position position="52"/>
    </location>
</feature>
<keyword evidence="2" id="KW-1185">Reference proteome</keyword>
<organism evidence="1 2">
    <name type="scientific">Pleurodeles waltl</name>
    <name type="common">Iberian ribbed newt</name>
    <dbReference type="NCBI Taxonomy" id="8319"/>
    <lineage>
        <taxon>Eukaryota</taxon>
        <taxon>Metazoa</taxon>
        <taxon>Chordata</taxon>
        <taxon>Craniata</taxon>
        <taxon>Vertebrata</taxon>
        <taxon>Euteleostomi</taxon>
        <taxon>Amphibia</taxon>
        <taxon>Batrachia</taxon>
        <taxon>Caudata</taxon>
        <taxon>Salamandroidea</taxon>
        <taxon>Salamandridae</taxon>
        <taxon>Pleurodelinae</taxon>
        <taxon>Pleurodeles</taxon>
    </lineage>
</organism>
<dbReference type="EMBL" id="JANPWB010000003">
    <property type="protein sequence ID" value="KAJ1196707.1"/>
    <property type="molecule type" value="Genomic_DNA"/>
</dbReference>